<dbReference type="Proteomes" id="UP001500037">
    <property type="component" value="Unassembled WGS sequence"/>
</dbReference>
<organism evidence="1 2">
    <name type="scientific">Kitasatospora nipponensis</name>
    <dbReference type="NCBI Taxonomy" id="258049"/>
    <lineage>
        <taxon>Bacteria</taxon>
        <taxon>Bacillati</taxon>
        <taxon>Actinomycetota</taxon>
        <taxon>Actinomycetes</taxon>
        <taxon>Kitasatosporales</taxon>
        <taxon>Streptomycetaceae</taxon>
        <taxon>Kitasatospora</taxon>
    </lineage>
</organism>
<sequence length="143" mass="15594">MTAASWQGALERLCAVQVSEHDADFPDELFDAVDDLIEAYGADDIAEIVFQAVAAGRATAGQAVVFLNVAVWSGTDNGSSMKRTLDTWVREASDTVRLQIALHHEAYPLPTRAEMIAKLVEIAFGFPEHRAICERHIAERPAG</sequence>
<accession>A0ABN1X2F4</accession>
<dbReference type="EMBL" id="BAAALF010000244">
    <property type="protein sequence ID" value="GAA1273928.1"/>
    <property type="molecule type" value="Genomic_DNA"/>
</dbReference>
<gene>
    <name evidence="1" type="ORF">GCM10009665_71930</name>
</gene>
<evidence type="ECO:0000313" key="1">
    <source>
        <dbReference type="EMBL" id="GAA1273928.1"/>
    </source>
</evidence>
<reference evidence="1 2" key="1">
    <citation type="journal article" date="2019" name="Int. J. Syst. Evol. Microbiol.">
        <title>The Global Catalogue of Microorganisms (GCM) 10K type strain sequencing project: providing services to taxonomists for standard genome sequencing and annotation.</title>
        <authorList>
            <consortium name="The Broad Institute Genomics Platform"/>
            <consortium name="The Broad Institute Genome Sequencing Center for Infectious Disease"/>
            <person name="Wu L."/>
            <person name="Ma J."/>
        </authorList>
    </citation>
    <scope>NUCLEOTIDE SEQUENCE [LARGE SCALE GENOMIC DNA]</scope>
    <source>
        <strain evidence="1 2">JCM 13004</strain>
    </source>
</reference>
<protein>
    <submittedName>
        <fullName evidence="1">Uncharacterized protein</fullName>
    </submittedName>
</protein>
<evidence type="ECO:0000313" key="2">
    <source>
        <dbReference type="Proteomes" id="UP001500037"/>
    </source>
</evidence>
<comment type="caution">
    <text evidence="1">The sequence shown here is derived from an EMBL/GenBank/DDBJ whole genome shotgun (WGS) entry which is preliminary data.</text>
</comment>
<proteinExistence type="predicted"/>
<name>A0ABN1X2F4_9ACTN</name>
<keyword evidence="2" id="KW-1185">Reference proteome</keyword>